<name>A0A2P9AP17_9HYPH</name>
<dbReference type="Proteomes" id="UP000245698">
    <property type="component" value="Unassembled WGS sequence"/>
</dbReference>
<dbReference type="SUPFAM" id="SSF81342">
    <property type="entry name" value="Transmembrane di-heme cytochromes"/>
    <property type="match status" value="1"/>
</dbReference>
<dbReference type="GO" id="GO:0022904">
    <property type="term" value="P:respiratory electron transport chain"/>
    <property type="evidence" value="ECO:0007669"/>
    <property type="project" value="InterPro"/>
</dbReference>
<evidence type="ECO:0000256" key="1">
    <source>
        <dbReference type="SAM" id="Phobius"/>
    </source>
</evidence>
<dbReference type="EMBL" id="FUIG01000041">
    <property type="protein sequence ID" value="SJM32903.1"/>
    <property type="molecule type" value="Genomic_DNA"/>
</dbReference>
<keyword evidence="1" id="KW-0472">Membrane</keyword>
<evidence type="ECO:0000313" key="2">
    <source>
        <dbReference type="EMBL" id="SJM32903.1"/>
    </source>
</evidence>
<proteinExistence type="predicted"/>
<organism evidence="2 3">
    <name type="scientific">Mesorhizobium delmotii</name>
    <dbReference type="NCBI Taxonomy" id="1631247"/>
    <lineage>
        <taxon>Bacteria</taxon>
        <taxon>Pseudomonadati</taxon>
        <taxon>Pseudomonadota</taxon>
        <taxon>Alphaproteobacteria</taxon>
        <taxon>Hyphomicrobiales</taxon>
        <taxon>Phyllobacteriaceae</taxon>
        <taxon>Mesorhizobium</taxon>
    </lineage>
</organism>
<evidence type="ECO:0000313" key="3">
    <source>
        <dbReference type="Proteomes" id="UP000245698"/>
    </source>
</evidence>
<protein>
    <submittedName>
        <fullName evidence="2">Cytochrome b561</fullName>
    </submittedName>
</protein>
<dbReference type="RefSeq" id="WP_244602943.1">
    <property type="nucleotide sequence ID" value="NZ_FUIG01000041.1"/>
</dbReference>
<dbReference type="InterPro" id="IPR016174">
    <property type="entry name" value="Di-haem_cyt_TM"/>
</dbReference>
<accession>A0A2P9AP17</accession>
<feature type="transmembrane region" description="Helical" evidence="1">
    <location>
        <begin position="12"/>
        <end position="32"/>
    </location>
</feature>
<dbReference type="GO" id="GO:0016020">
    <property type="term" value="C:membrane"/>
    <property type="evidence" value="ECO:0007669"/>
    <property type="project" value="InterPro"/>
</dbReference>
<reference evidence="3" key="1">
    <citation type="submission" date="2016-12" db="EMBL/GenBank/DDBJ databases">
        <authorList>
            <person name="Brunel B."/>
        </authorList>
    </citation>
    <scope>NUCLEOTIDE SEQUENCE [LARGE SCALE GENOMIC DNA]</scope>
</reference>
<sequence length="57" mass="5780">MLKSRADRYGTIAVSIHWLSAILILALLGSGFQAAKAMDAATKAGFLRASSGGGGSI</sequence>
<dbReference type="AlphaFoldDB" id="A0A2P9AP17"/>
<keyword evidence="1" id="KW-1133">Transmembrane helix</keyword>
<keyword evidence="1" id="KW-0812">Transmembrane</keyword>
<keyword evidence="3" id="KW-1185">Reference proteome</keyword>
<gene>
    <name evidence="2" type="ORF">BQ8482_330038</name>
</gene>